<organism evidence="2 3">
    <name type="scientific">Pachysolen tannophilus NRRL Y-2460</name>
    <dbReference type="NCBI Taxonomy" id="669874"/>
    <lineage>
        <taxon>Eukaryota</taxon>
        <taxon>Fungi</taxon>
        <taxon>Dikarya</taxon>
        <taxon>Ascomycota</taxon>
        <taxon>Saccharomycotina</taxon>
        <taxon>Pichiomycetes</taxon>
        <taxon>Pachysolenaceae</taxon>
        <taxon>Pachysolen</taxon>
    </lineage>
</organism>
<dbReference type="EMBL" id="KV454017">
    <property type="protein sequence ID" value="ODV93982.1"/>
    <property type="molecule type" value="Genomic_DNA"/>
</dbReference>
<dbReference type="STRING" id="669874.A0A1E4TQI5"/>
<dbReference type="GO" id="GO:0005741">
    <property type="term" value="C:mitochondrial outer membrane"/>
    <property type="evidence" value="ECO:0007669"/>
    <property type="project" value="TreeGrafter"/>
</dbReference>
<dbReference type="PANTHER" id="PTHR28230:SF1">
    <property type="entry name" value="MITOCHONDRIAL IMPORT PROTEIN 2"/>
    <property type="match status" value="1"/>
</dbReference>
<evidence type="ECO:0000313" key="3">
    <source>
        <dbReference type="Proteomes" id="UP000094236"/>
    </source>
</evidence>
<proteinExistence type="predicted"/>
<name>A0A1E4TQI5_PACTA</name>
<dbReference type="InterPro" id="IPR037652">
    <property type="entry name" value="Mim2"/>
</dbReference>
<feature type="compositionally biased region" description="Polar residues" evidence="1">
    <location>
        <begin position="37"/>
        <end position="46"/>
    </location>
</feature>
<dbReference type="OrthoDB" id="5555533at2759"/>
<evidence type="ECO:0000256" key="1">
    <source>
        <dbReference type="SAM" id="MobiDB-lite"/>
    </source>
</evidence>
<accession>A0A1E4TQI5</accession>
<dbReference type="GO" id="GO:0045040">
    <property type="term" value="P:protein insertion into mitochondrial outer membrane"/>
    <property type="evidence" value="ECO:0007669"/>
    <property type="project" value="InterPro"/>
</dbReference>
<gene>
    <name evidence="2" type="ORF">PACTADRAFT_4875</name>
</gene>
<dbReference type="PANTHER" id="PTHR28230">
    <property type="entry name" value="CHROMOSOME 1, WHOLE GENOME SHOTGUN SEQUENCE"/>
    <property type="match status" value="1"/>
</dbReference>
<reference evidence="3" key="1">
    <citation type="submission" date="2016-05" db="EMBL/GenBank/DDBJ databases">
        <title>Comparative genomics of biotechnologically important yeasts.</title>
        <authorList>
            <consortium name="DOE Joint Genome Institute"/>
            <person name="Riley R."/>
            <person name="Haridas S."/>
            <person name="Wolfe K.H."/>
            <person name="Lopes M.R."/>
            <person name="Hittinger C.T."/>
            <person name="Goker M."/>
            <person name="Salamov A."/>
            <person name="Wisecaver J."/>
            <person name="Long T.M."/>
            <person name="Aerts A.L."/>
            <person name="Barry K."/>
            <person name="Choi C."/>
            <person name="Clum A."/>
            <person name="Coughlan A.Y."/>
            <person name="Deshpande S."/>
            <person name="Douglass A.P."/>
            <person name="Hanson S.J."/>
            <person name="Klenk H.-P."/>
            <person name="Labutti K."/>
            <person name="Lapidus A."/>
            <person name="Lindquist E."/>
            <person name="Lipzen A."/>
            <person name="Meier-Kolthoff J.P."/>
            <person name="Ohm R.A."/>
            <person name="Otillar R.P."/>
            <person name="Pangilinan J."/>
            <person name="Peng Y."/>
            <person name="Rokas A."/>
            <person name="Rosa C.A."/>
            <person name="Scheuner C."/>
            <person name="Sibirny A.A."/>
            <person name="Slot J.C."/>
            <person name="Stielow J.B."/>
            <person name="Sun H."/>
            <person name="Kurtzman C.P."/>
            <person name="Blackwell M."/>
            <person name="Grigoriev I.V."/>
            <person name="Jeffries T.W."/>
        </authorList>
    </citation>
    <scope>NUCLEOTIDE SEQUENCE [LARGE SCALE GENOMIC DNA]</scope>
    <source>
        <strain evidence="3">NRRL Y-2460</strain>
    </source>
</reference>
<dbReference type="Proteomes" id="UP000094236">
    <property type="component" value="Unassembled WGS sequence"/>
</dbReference>
<feature type="region of interest" description="Disordered" evidence="1">
    <location>
        <begin position="16"/>
        <end position="81"/>
    </location>
</feature>
<dbReference type="GO" id="GO:0070096">
    <property type="term" value="P:mitochondrial outer membrane translocase complex assembly"/>
    <property type="evidence" value="ECO:0007669"/>
    <property type="project" value="InterPro"/>
</dbReference>
<dbReference type="Pfam" id="PF19117">
    <property type="entry name" value="Mim2"/>
    <property type="match status" value="1"/>
</dbReference>
<keyword evidence="3" id="KW-1185">Reference proteome</keyword>
<sequence length="154" mass="17802">MDPFDIHQLQDINTLASENFPGEPSSDPIIYHPSPRPQAQLQSQAGPQFESELQPELQPEFQPENEAEQPVVDPQSEEYDDYDDEIQYLSSGEESEYTIDSDMVKTAQQQWEESLIQVKTLINFVLLPIIGRFLGRRFSKFIWSKVADRIWKGL</sequence>
<protein>
    <submittedName>
        <fullName evidence="2">Uncharacterized protein</fullName>
    </submittedName>
</protein>
<dbReference type="AlphaFoldDB" id="A0A1E4TQI5"/>
<evidence type="ECO:0000313" key="2">
    <source>
        <dbReference type="EMBL" id="ODV93982.1"/>
    </source>
</evidence>